<dbReference type="EMBL" id="MW749004">
    <property type="protein sequence ID" value="QYA57334.1"/>
    <property type="molecule type" value="Genomic_DNA"/>
</dbReference>
<evidence type="ECO:0000313" key="1">
    <source>
        <dbReference type="EMBL" id="QYA57334.1"/>
    </source>
</evidence>
<evidence type="ECO:0000313" key="2">
    <source>
        <dbReference type="Proteomes" id="UP000827415"/>
    </source>
</evidence>
<gene>
    <name evidence="1" type="ORF">ZYZZX_119</name>
</gene>
<proteinExistence type="predicted"/>
<protein>
    <submittedName>
        <fullName evidence="1">Tape measure chaperone</fullName>
    </submittedName>
</protein>
<dbReference type="Proteomes" id="UP000827415">
    <property type="component" value="Segment"/>
</dbReference>
<accession>A0AAE8BF91</accession>
<keyword evidence="2" id="KW-1185">Reference proteome</keyword>
<name>A0AAE8BF91_9CAUD</name>
<reference evidence="1 2" key="1">
    <citation type="submission" date="2021-03" db="EMBL/GenBank/DDBJ databases">
        <authorList>
            <person name="Thompson D.W."/>
            <person name="Brown H.M.F."/>
            <person name="Thompson S.D."/>
            <person name="Grose J.H."/>
        </authorList>
    </citation>
    <scope>NUCLEOTIDE SEQUENCE [LARGE SCALE GENOMIC DNA]</scope>
</reference>
<sequence>MGVILSVYSDENCKETLSELLNMPFTDFIQLREFLEVQASYREESQFNQLRQAKKR</sequence>
<organism evidence="1 2">
    <name type="scientific">Hafnia phage vB_HpaM_Zyzzx</name>
    <dbReference type="NCBI Taxonomy" id="2836109"/>
    <lineage>
        <taxon>Viruses</taxon>
        <taxon>Duplodnaviria</taxon>
        <taxon>Heunggongvirae</taxon>
        <taxon>Uroviricota</taxon>
        <taxon>Caudoviricetes</taxon>
        <taxon>Andersonviridae</taxon>
        <taxon>Andersonviridae incertae sedis</taxon>
        <taxon>Daniellevirus</taxon>
        <taxon>Daniellevirus Zyzzx</taxon>
    </lineage>
</organism>